<evidence type="ECO:0000313" key="3">
    <source>
        <dbReference type="Proteomes" id="UP000217250"/>
    </source>
</evidence>
<dbReference type="KEGG" id="cgh:CGC50_11845"/>
<reference evidence="3" key="1">
    <citation type="submission" date="2017-06" db="EMBL/GenBank/DDBJ databases">
        <title>Capnocytophaga spp. assemblies.</title>
        <authorList>
            <person name="Gulvik C.A."/>
        </authorList>
    </citation>
    <scope>NUCLEOTIDE SEQUENCE [LARGE SCALE GENOMIC DNA]</scope>
    <source>
        <strain evidence="3">H1496</strain>
    </source>
</reference>
<dbReference type="RefSeq" id="WP_095910967.1">
    <property type="nucleotide sequence ID" value="NZ_CP022386.1"/>
</dbReference>
<evidence type="ECO:0000313" key="2">
    <source>
        <dbReference type="EMBL" id="ATA87763.1"/>
    </source>
</evidence>
<evidence type="ECO:0000256" key="1">
    <source>
        <dbReference type="SAM" id="SignalP"/>
    </source>
</evidence>
<dbReference type="OrthoDB" id="1148110at2"/>
<protein>
    <submittedName>
        <fullName evidence="2">Uncharacterized protein</fullName>
    </submittedName>
</protein>
<feature type="chain" id="PRO_5012219514" evidence="1">
    <location>
        <begin position="19"/>
        <end position="177"/>
    </location>
</feature>
<gene>
    <name evidence="2" type="ORF">CGC50_11845</name>
</gene>
<dbReference type="GeneID" id="84809234"/>
<dbReference type="AlphaFoldDB" id="A0A250FRQ1"/>
<proteinExistence type="predicted"/>
<organism evidence="2 3">
    <name type="scientific">Capnocytophaga gingivalis</name>
    <dbReference type="NCBI Taxonomy" id="1017"/>
    <lineage>
        <taxon>Bacteria</taxon>
        <taxon>Pseudomonadati</taxon>
        <taxon>Bacteroidota</taxon>
        <taxon>Flavobacteriia</taxon>
        <taxon>Flavobacteriales</taxon>
        <taxon>Flavobacteriaceae</taxon>
        <taxon>Capnocytophaga</taxon>
    </lineage>
</organism>
<dbReference type="EMBL" id="CP022386">
    <property type="protein sequence ID" value="ATA87763.1"/>
    <property type="molecule type" value="Genomic_DNA"/>
</dbReference>
<name>A0A250FRQ1_9FLAO</name>
<keyword evidence="1" id="KW-0732">Signal</keyword>
<feature type="signal peptide" evidence="1">
    <location>
        <begin position="1"/>
        <end position="18"/>
    </location>
</feature>
<accession>A0A250FRQ1</accession>
<sequence>MKKSFIILLLLTQCIIFAQNKKTYSTKDLYESCCWGESDDGDSYYVVDEDIMGDHIYLCINTANGSLGYHKCTNVIKEKLKNNPFLKINNQVIQLEEIDEIYSCIPMGLWSKKQNNNTYIAIELYTMCYSKYCHDYYYIFVYMEKGVVMNSKIIRSEGTRIDSDTKIKHYMRNGLKY</sequence>
<dbReference type="Proteomes" id="UP000217250">
    <property type="component" value="Chromosome"/>
</dbReference>